<accession>A0ABR8Q7Q5</accession>
<keyword evidence="3" id="KW-0472">Membrane</keyword>
<dbReference type="InterPro" id="IPR001173">
    <property type="entry name" value="Glyco_trans_2-like"/>
</dbReference>
<evidence type="ECO:0000313" key="5">
    <source>
        <dbReference type="EMBL" id="MBD7916458.1"/>
    </source>
</evidence>
<evidence type="ECO:0000256" key="3">
    <source>
        <dbReference type="SAM" id="Phobius"/>
    </source>
</evidence>
<keyword evidence="6" id="KW-1185">Reference proteome</keyword>
<sequence>MKLKPLISFIIPVYNGEKYIDKCIKSILNQTVKKFEIIIIDDGSKDNTFNKCKYYQSKYDNIKVFTQENQGVSTARNNGLKNSSGEWIIFVDSDDEVVEDYIECVLKYLDNESDLLLFEYGLDKKNNKDISNKIYTETYGEDKKSDLIRCALDNNRISEKWGNISLRSPCARVYRKSLLDNHNIQFAPKVKMGEDLLFNINVYLNVNKVKYIKKVVYIVYERNDSVSRDYIDNMDEVDKLFYDNLYKILDKHNLSKEIWTLYYKESFVGIMRCMKYQYFNSKCKLSYSEVKKRLNNMIVSEPYIKAIDITKKNSSLDKKIIAWLLYFRLFYILKVIYTIKIIF</sequence>
<dbReference type="PANTHER" id="PTHR22916">
    <property type="entry name" value="GLYCOSYLTRANSFERASE"/>
    <property type="match status" value="1"/>
</dbReference>
<reference evidence="5 6" key="1">
    <citation type="submission" date="2020-08" db="EMBL/GenBank/DDBJ databases">
        <title>A Genomic Blueprint of the Chicken Gut Microbiome.</title>
        <authorList>
            <person name="Gilroy R."/>
            <person name="Ravi A."/>
            <person name="Getino M."/>
            <person name="Pursley I."/>
            <person name="Horton D.L."/>
            <person name="Alikhan N.-F."/>
            <person name="Baker D."/>
            <person name="Gharbi K."/>
            <person name="Hall N."/>
            <person name="Watson M."/>
            <person name="Adriaenssens E.M."/>
            <person name="Foster-Nyarko E."/>
            <person name="Jarju S."/>
            <person name="Secka A."/>
            <person name="Antonio M."/>
            <person name="Oren A."/>
            <person name="Chaudhuri R."/>
            <person name="La Ragione R.M."/>
            <person name="Hildebrand F."/>
            <person name="Pallen M.J."/>
        </authorList>
    </citation>
    <scope>NUCLEOTIDE SEQUENCE [LARGE SCALE GENOMIC DNA]</scope>
    <source>
        <strain evidence="5 6">Sa3CUN1</strain>
    </source>
</reference>
<name>A0ABR8Q7Q5_9CLOT</name>
<dbReference type="Pfam" id="PF00535">
    <property type="entry name" value="Glycos_transf_2"/>
    <property type="match status" value="1"/>
</dbReference>
<evidence type="ECO:0000313" key="6">
    <source>
        <dbReference type="Proteomes" id="UP000640335"/>
    </source>
</evidence>
<protein>
    <submittedName>
        <fullName evidence="5">Glycosyltransferase</fullName>
    </submittedName>
</protein>
<dbReference type="EMBL" id="JACSQZ010000084">
    <property type="protein sequence ID" value="MBD7916458.1"/>
    <property type="molecule type" value="Genomic_DNA"/>
</dbReference>
<keyword evidence="1" id="KW-0328">Glycosyltransferase</keyword>
<dbReference type="SUPFAM" id="SSF53448">
    <property type="entry name" value="Nucleotide-diphospho-sugar transferases"/>
    <property type="match status" value="1"/>
</dbReference>
<keyword evidence="3" id="KW-0812">Transmembrane</keyword>
<dbReference type="Gene3D" id="3.90.550.10">
    <property type="entry name" value="Spore Coat Polysaccharide Biosynthesis Protein SpsA, Chain A"/>
    <property type="match status" value="1"/>
</dbReference>
<keyword evidence="3" id="KW-1133">Transmembrane helix</keyword>
<dbReference type="Proteomes" id="UP000640335">
    <property type="component" value="Unassembled WGS sequence"/>
</dbReference>
<evidence type="ECO:0000256" key="2">
    <source>
        <dbReference type="ARBA" id="ARBA00022679"/>
    </source>
</evidence>
<dbReference type="InterPro" id="IPR029044">
    <property type="entry name" value="Nucleotide-diphossugar_trans"/>
</dbReference>
<proteinExistence type="predicted"/>
<dbReference type="CDD" id="cd00761">
    <property type="entry name" value="Glyco_tranf_GTA_type"/>
    <property type="match status" value="1"/>
</dbReference>
<dbReference type="RefSeq" id="WP_191751200.1">
    <property type="nucleotide sequence ID" value="NZ_JACSQZ010000084.1"/>
</dbReference>
<organism evidence="5 6">
    <name type="scientific">Clostridium gallinarum</name>
    <dbReference type="NCBI Taxonomy" id="2762246"/>
    <lineage>
        <taxon>Bacteria</taxon>
        <taxon>Bacillati</taxon>
        <taxon>Bacillota</taxon>
        <taxon>Clostridia</taxon>
        <taxon>Eubacteriales</taxon>
        <taxon>Clostridiaceae</taxon>
        <taxon>Clostridium</taxon>
    </lineage>
</organism>
<evidence type="ECO:0000256" key="1">
    <source>
        <dbReference type="ARBA" id="ARBA00022676"/>
    </source>
</evidence>
<keyword evidence="2" id="KW-0808">Transferase</keyword>
<gene>
    <name evidence="5" type="ORF">H9660_15040</name>
</gene>
<evidence type="ECO:0000259" key="4">
    <source>
        <dbReference type="Pfam" id="PF00535"/>
    </source>
</evidence>
<comment type="caution">
    <text evidence="5">The sequence shown here is derived from an EMBL/GenBank/DDBJ whole genome shotgun (WGS) entry which is preliminary data.</text>
</comment>
<feature type="domain" description="Glycosyltransferase 2-like" evidence="4">
    <location>
        <begin position="8"/>
        <end position="180"/>
    </location>
</feature>
<dbReference type="PANTHER" id="PTHR22916:SF51">
    <property type="entry name" value="GLYCOSYLTRANSFERASE EPSH-RELATED"/>
    <property type="match status" value="1"/>
</dbReference>
<feature type="transmembrane region" description="Helical" evidence="3">
    <location>
        <begin position="320"/>
        <end position="339"/>
    </location>
</feature>